<evidence type="ECO:0000256" key="2">
    <source>
        <dbReference type="ARBA" id="ARBA00022448"/>
    </source>
</evidence>
<evidence type="ECO:0000256" key="8">
    <source>
        <dbReference type="ARBA" id="ARBA00023180"/>
    </source>
</evidence>
<dbReference type="PANTHER" id="PTHR48021">
    <property type="match status" value="1"/>
</dbReference>
<dbReference type="InterPro" id="IPR020846">
    <property type="entry name" value="MFS_dom"/>
</dbReference>
<keyword evidence="7 9" id="KW-0472">Membrane</keyword>
<dbReference type="GO" id="GO:0022857">
    <property type="term" value="F:transmembrane transporter activity"/>
    <property type="evidence" value="ECO:0007669"/>
    <property type="project" value="InterPro"/>
</dbReference>
<accession>A0AA38I7W0</accession>
<keyword evidence="4" id="KW-0762">Sugar transport</keyword>
<reference evidence="11" key="1">
    <citation type="journal article" date="2023" name="G3 (Bethesda)">
        <title>Whole genome assemblies of Zophobas morio and Tenebrio molitor.</title>
        <authorList>
            <person name="Kaur S."/>
            <person name="Stinson S.A."/>
            <person name="diCenzo G.C."/>
        </authorList>
    </citation>
    <scope>NUCLEOTIDE SEQUENCE</scope>
    <source>
        <strain evidence="11">QUZm001</strain>
    </source>
</reference>
<dbReference type="InterPro" id="IPR005829">
    <property type="entry name" value="Sugar_transporter_CS"/>
</dbReference>
<dbReference type="Proteomes" id="UP001168821">
    <property type="component" value="Unassembled WGS sequence"/>
</dbReference>
<evidence type="ECO:0000259" key="10">
    <source>
        <dbReference type="PROSITE" id="PS50850"/>
    </source>
</evidence>
<feature type="transmembrane region" description="Helical" evidence="9">
    <location>
        <begin position="356"/>
        <end position="382"/>
    </location>
</feature>
<feature type="transmembrane region" description="Helical" evidence="9">
    <location>
        <begin position="118"/>
        <end position="138"/>
    </location>
</feature>
<dbReference type="Pfam" id="PF00083">
    <property type="entry name" value="Sugar_tr"/>
    <property type="match status" value="1"/>
</dbReference>
<dbReference type="InterPro" id="IPR036259">
    <property type="entry name" value="MFS_trans_sf"/>
</dbReference>
<feature type="transmembrane region" description="Helical" evidence="9">
    <location>
        <begin position="258"/>
        <end position="282"/>
    </location>
</feature>
<comment type="caution">
    <text evidence="11">The sequence shown here is derived from an EMBL/GenBank/DDBJ whole genome shotgun (WGS) entry which is preliminary data.</text>
</comment>
<dbReference type="InterPro" id="IPR005828">
    <property type="entry name" value="MFS_sugar_transport-like"/>
</dbReference>
<protein>
    <recommendedName>
        <fullName evidence="10">Major facilitator superfamily (MFS) profile domain-containing protein</fullName>
    </recommendedName>
</protein>
<feature type="transmembrane region" description="Helical" evidence="9">
    <location>
        <begin position="20"/>
        <end position="41"/>
    </location>
</feature>
<evidence type="ECO:0000256" key="7">
    <source>
        <dbReference type="ARBA" id="ARBA00023136"/>
    </source>
</evidence>
<dbReference type="PANTHER" id="PTHR48021:SF46">
    <property type="entry name" value="MAJOR FACILITATOR SUPERFAMILY (MFS) PROFILE DOMAIN-CONTAINING PROTEIN"/>
    <property type="match status" value="1"/>
</dbReference>
<keyword evidence="5 9" id="KW-0812">Transmembrane</keyword>
<feature type="transmembrane region" description="Helical" evidence="9">
    <location>
        <begin position="394"/>
        <end position="414"/>
    </location>
</feature>
<keyword evidence="8" id="KW-0325">Glycoprotein</keyword>
<feature type="transmembrane region" description="Helical" evidence="9">
    <location>
        <begin position="294"/>
        <end position="315"/>
    </location>
</feature>
<evidence type="ECO:0000256" key="4">
    <source>
        <dbReference type="ARBA" id="ARBA00022597"/>
    </source>
</evidence>
<dbReference type="AlphaFoldDB" id="A0AA38I7W0"/>
<evidence type="ECO:0000256" key="9">
    <source>
        <dbReference type="SAM" id="Phobius"/>
    </source>
</evidence>
<feature type="transmembrane region" description="Helical" evidence="9">
    <location>
        <begin position="92"/>
        <end position="112"/>
    </location>
</feature>
<proteinExistence type="predicted"/>
<evidence type="ECO:0000256" key="1">
    <source>
        <dbReference type="ARBA" id="ARBA00004651"/>
    </source>
</evidence>
<keyword evidence="2" id="KW-0813">Transport</keyword>
<comment type="subcellular location">
    <subcellularLocation>
        <location evidence="1">Cell membrane</location>
        <topology evidence="1">Multi-pass membrane protein</topology>
    </subcellularLocation>
</comment>
<organism evidence="11 12">
    <name type="scientific">Zophobas morio</name>
    <dbReference type="NCBI Taxonomy" id="2755281"/>
    <lineage>
        <taxon>Eukaryota</taxon>
        <taxon>Metazoa</taxon>
        <taxon>Ecdysozoa</taxon>
        <taxon>Arthropoda</taxon>
        <taxon>Hexapoda</taxon>
        <taxon>Insecta</taxon>
        <taxon>Pterygota</taxon>
        <taxon>Neoptera</taxon>
        <taxon>Endopterygota</taxon>
        <taxon>Coleoptera</taxon>
        <taxon>Polyphaga</taxon>
        <taxon>Cucujiformia</taxon>
        <taxon>Tenebrionidae</taxon>
        <taxon>Zophobas</taxon>
    </lineage>
</organism>
<dbReference type="GO" id="GO:0005886">
    <property type="term" value="C:plasma membrane"/>
    <property type="evidence" value="ECO:0007669"/>
    <property type="project" value="UniProtKB-SubCell"/>
</dbReference>
<evidence type="ECO:0000256" key="6">
    <source>
        <dbReference type="ARBA" id="ARBA00022989"/>
    </source>
</evidence>
<dbReference type="FunFam" id="1.20.1250.20:FF:000218">
    <property type="entry name" value="facilitated trehalose transporter Tret1"/>
    <property type="match status" value="1"/>
</dbReference>
<feature type="transmembrane region" description="Helical" evidence="9">
    <location>
        <begin position="174"/>
        <end position="193"/>
    </location>
</feature>
<dbReference type="InterPro" id="IPR050549">
    <property type="entry name" value="MFS_Trehalose_Transporter"/>
</dbReference>
<feature type="domain" description="Major facilitator superfamily (MFS) profile" evidence="10">
    <location>
        <begin position="22"/>
        <end position="448"/>
    </location>
</feature>
<feature type="transmembrane region" description="Helical" evidence="9">
    <location>
        <begin position="150"/>
        <end position="168"/>
    </location>
</feature>
<keyword evidence="3" id="KW-1003">Cell membrane</keyword>
<feature type="transmembrane region" description="Helical" evidence="9">
    <location>
        <begin position="322"/>
        <end position="344"/>
    </location>
</feature>
<dbReference type="SUPFAM" id="SSF103473">
    <property type="entry name" value="MFS general substrate transporter"/>
    <property type="match status" value="1"/>
</dbReference>
<dbReference type="PROSITE" id="PS50850">
    <property type="entry name" value="MFS"/>
    <property type="match status" value="1"/>
</dbReference>
<feature type="transmembrane region" description="Helical" evidence="9">
    <location>
        <begin position="426"/>
        <end position="444"/>
    </location>
</feature>
<keyword evidence="12" id="KW-1185">Reference proteome</keyword>
<name>A0AA38I7W0_9CUCU</name>
<dbReference type="PRINTS" id="PR00171">
    <property type="entry name" value="SUGRTRNSPORT"/>
</dbReference>
<feature type="transmembrane region" description="Helical" evidence="9">
    <location>
        <begin position="61"/>
        <end position="80"/>
    </location>
</feature>
<dbReference type="InterPro" id="IPR003663">
    <property type="entry name" value="Sugar/inositol_transpt"/>
</dbReference>
<dbReference type="EMBL" id="JALNTZ010000005">
    <property type="protein sequence ID" value="KAJ3651075.1"/>
    <property type="molecule type" value="Genomic_DNA"/>
</dbReference>
<evidence type="ECO:0000313" key="11">
    <source>
        <dbReference type="EMBL" id="KAJ3651075.1"/>
    </source>
</evidence>
<keyword evidence="6 9" id="KW-1133">Transmembrane helix</keyword>
<gene>
    <name evidence="11" type="ORF">Zmor_017136</name>
</gene>
<evidence type="ECO:0000256" key="5">
    <source>
        <dbReference type="ARBA" id="ARBA00022692"/>
    </source>
</evidence>
<dbReference type="Gene3D" id="1.20.1250.20">
    <property type="entry name" value="MFS general substrate transporter like domains"/>
    <property type="match status" value="1"/>
</dbReference>
<dbReference type="PROSITE" id="PS00217">
    <property type="entry name" value="SUGAR_TRANSPORT_2"/>
    <property type="match status" value="1"/>
</dbReference>
<evidence type="ECO:0000256" key="3">
    <source>
        <dbReference type="ARBA" id="ARBA00022475"/>
    </source>
</evidence>
<evidence type="ECO:0000313" key="12">
    <source>
        <dbReference type="Proteomes" id="UP001168821"/>
    </source>
</evidence>
<sequence length="472" mass="51718">MKTPSILPVSETEGKKWPQFLAATLASLAVFTTGLHTGWPAPSLPKLLSDEYPYDISNDEASYVTIIGHLGNLCGGLLGTTLLDKIGRKKTILAIAVPQLVSFLLIILSYQLMELLYIARFVGGVAEGMTFTIIPIYIAEIAEPSIRGTLGTLISVTCMFGIVYANVVGSYLSIKITATTFLVFPAVFILLFWKMPESPYYLLMMNKQDEAEAALKFLRRKASVGQELTLLIKDVNRQMSESGTFKDIFTIDSNRKAFLLMIGTRVVQQWTGVSAFGLYIQLLLGEATDALSPQIGSTILLFIQLIMAVLSTFFVDKSGRKPLLLFSTGGCCLNLLIQAVYFGLKEHTTVDVSVLNWFPLVMMILFVVLFSTGLGVVVNILNSEIFSASIKAKCVCLVNVVFALGMMSTTKFYQATADAFGLTVPYASFGLISLGGCVFLYLFIPETKGKSLEEIQQQLKGRKSRSSMMVKA</sequence>